<dbReference type="GO" id="GO:0016403">
    <property type="term" value="F:dimethylargininase activity"/>
    <property type="evidence" value="ECO:0007669"/>
    <property type="project" value="TreeGrafter"/>
</dbReference>
<evidence type="ECO:0000256" key="1">
    <source>
        <dbReference type="ARBA" id="ARBA00008532"/>
    </source>
</evidence>
<dbReference type="GO" id="GO:0000052">
    <property type="term" value="P:citrulline metabolic process"/>
    <property type="evidence" value="ECO:0007669"/>
    <property type="project" value="TreeGrafter"/>
</dbReference>
<comment type="similarity">
    <text evidence="1">Belongs to the DDAH family.</text>
</comment>
<dbReference type="AlphaFoldDB" id="A0A382MJ22"/>
<dbReference type="GO" id="GO:0016597">
    <property type="term" value="F:amino acid binding"/>
    <property type="evidence" value="ECO:0007669"/>
    <property type="project" value="TreeGrafter"/>
</dbReference>
<dbReference type="PANTHER" id="PTHR12737:SF9">
    <property type="entry name" value="DIMETHYLARGININASE"/>
    <property type="match status" value="1"/>
</dbReference>
<evidence type="ECO:0000313" key="3">
    <source>
        <dbReference type="EMBL" id="SVC47261.1"/>
    </source>
</evidence>
<name>A0A382MJ22_9ZZZZ</name>
<keyword evidence="2" id="KW-0378">Hydrolase</keyword>
<organism evidence="3">
    <name type="scientific">marine metagenome</name>
    <dbReference type="NCBI Taxonomy" id="408172"/>
    <lineage>
        <taxon>unclassified sequences</taxon>
        <taxon>metagenomes</taxon>
        <taxon>ecological metagenomes</taxon>
    </lineage>
</organism>
<dbReference type="GO" id="GO:0006525">
    <property type="term" value="P:arginine metabolic process"/>
    <property type="evidence" value="ECO:0007669"/>
    <property type="project" value="TreeGrafter"/>
</dbReference>
<reference evidence="3" key="1">
    <citation type="submission" date="2018-05" db="EMBL/GenBank/DDBJ databases">
        <authorList>
            <person name="Lanie J.A."/>
            <person name="Ng W.-L."/>
            <person name="Kazmierczak K.M."/>
            <person name="Andrzejewski T.M."/>
            <person name="Davidsen T.M."/>
            <person name="Wayne K.J."/>
            <person name="Tettelin H."/>
            <person name="Glass J.I."/>
            <person name="Rusch D."/>
            <person name="Podicherti R."/>
            <person name="Tsui H.-C.T."/>
            <person name="Winkler M.E."/>
        </authorList>
    </citation>
    <scope>NUCLEOTIDE SEQUENCE</scope>
</reference>
<gene>
    <name evidence="3" type="ORF">METZ01_LOCUS300115</name>
</gene>
<dbReference type="SUPFAM" id="SSF55909">
    <property type="entry name" value="Pentein"/>
    <property type="match status" value="1"/>
</dbReference>
<dbReference type="PANTHER" id="PTHR12737">
    <property type="entry name" value="DIMETHYLARGININE DIMETHYLAMINOHYDROLASE"/>
    <property type="match status" value="1"/>
</dbReference>
<protein>
    <recommendedName>
        <fullName evidence="4">Dimethylargininase</fullName>
    </recommendedName>
</protein>
<dbReference type="Gene3D" id="3.75.10.10">
    <property type="entry name" value="L-arginine/glycine Amidinotransferase, Chain A"/>
    <property type="match status" value="1"/>
</dbReference>
<dbReference type="InterPro" id="IPR033199">
    <property type="entry name" value="DDAH-like"/>
</dbReference>
<evidence type="ECO:0000256" key="2">
    <source>
        <dbReference type="ARBA" id="ARBA00022801"/>
    </source>
</evidence>
<dbReference type="EMBL" id="UINC01093107">
    <property type="protein sequence ID" value="SVC47261.1"/>
    <property type="molecule type" value="Genomic_DNA"/>
</dbReference>
<evidence type="ECO:0008006" key="4">
    <source>
        <dbReference type="Google" id="ProtNLM"/>
    </source>
</evidence>
<sequence length="257" mass="27979">MRTALTRGVSPSIGQCELTHLERQPIDFEVALTQHKRYEQVLEDLGCRIERIGEESDFPDSVFVEDIAIVLDELAIITRPGAISRRGERESVERALVPHRRLERIQAPAILDGGDVLVVGKDIYIGISSRSDSEAVDQVRAIVTDYGYDVGKVNVRGCLHLKSAVTALTEDTLIINPDWVVADHFPGRTCIQVDPSEPNAANVLRVGNTILFAASFPLTGNRLASAGFEVRPVDTSELAKAEGALTCCSLLFDSAAV</sequence>
<proteinExistence type="inferred from homology"/>
<dbReference type="Pfam" id="PF19420">
    <property type="entry name" value="DDAH_eukar"/>
    <property type="match status" value="1"/>
</dbReference>
<accession>A0A382MJ22</accession>
<dbReference type="GO" id="GO:0045429">
    <property type="term" value="P:positive regulation of nitric oxide biosynthetic process"/>
    <property type="evidence" value="ECO:0007669"/>
    <property type="project" value="TreeGrafter"/>
</dbReference>